<protein>
    <submittedName>
        <fullName evidence="3">Lysophospholipase L1-like esterase</fullName>
    </submittedName>
</protein>
<evidence type="ECO:0000313" key="3">
    <source>
        <dbReference type="EMBL" id="MBB5801688.1"/>
    </source>
</evidence>
<dbReference type="InterPro" id="IPR053140">
    <property type="entry name" value="GDSL_Rv0518-like"/>
</dbReference>
<comment type="caution">
    <text evidence="3">The sequence shown here is derived from an EMBL/GenBank/DDBJ whole genome shotgun (WGS) entry which is preliminary data.</text>
</comment>
<feature type="chain" id="PRO_5030736477" evidence="1">
    <location>
        <begin position="21"/>
        <end position="404"/>
    </location>
</feature>
<reference evidence="3 4" key="1">
    <citation type="submission" date="2020-08" db="EMBL/GenBank/DDBJ databases">
        <title>Sequencing the genomes of 1000 actinobacteria strains.</title>
        <authorList>
            <person name="Klenk H.-P."/>
        </authorList>
    </citation>
    <scope>NUCLEOTIDE SEQUENCE [LARGE SCALE GENOMIC DNA]</scope>
    <source>
        <strain evidence="3 4">DSM 45486</strain>
    </source>
</reference>
<dbReference type="Pfam" id="PF13472">
    <property type="entry name" value="Lipase_GDSL_2"/>
    <property type="match status" value="1"/>
</dbReference>
<dbReference type="InterPro" id="IPR008265">
    <property type="entry name" value="Lipase_GDSL_AS"/>
</dbReference>
<evidence type="ECO:0000256" key="1">
    <source>
        <dbReference type="SAM" id="SignalP"/>
    </source>
</evidence>
<accession>A0A7W9LZG6</accession>
<dbReference type="GO" id="GO:0016298">
    <property type="term" value="F:lipase activity"/>
    <property type="evidence" value="ECO:0007669"/>
    <property type="project" value="InterPro"/>
</dbReference>
<evidence type="ECO:0000259" key="2">
    <source>
        <dbReference type="Pfam" id="PF13472"/>
    </source>
</evidence>
<name>A0A7W9LZG6_9PSEU</name>
<dbReference type="InterPro" id="IPR036514">
    <property type="entry name" value="SGNH_hydro_sf"/>
</dbReference>
<dbReference type="Gene3D" id="3.40.50.1110">
    <property type="entry name" value="SGNH hydrolase"/>
    <property type="match status" value="1"/>
</dbReference>
<dbReference type="SUPFAM" id="SSF52266">
    <property type="entry name" value="SGNH hydrolase"/>
    <property type="match status" value="1"/>
</dbReference>
<feature type="signal peptide" evidence="1">
    <location>
        <begin position="1"/>
        <end position="20"/>
    </location>
</feature>
<dbReference type="RefSeq" id="WP_221483374.1">
    <property type="nucleotide sequence ID" value="NZ_JACHMO010000001.1"/>
</dbReference>
<keyword evidence="4" id="KW-1185">Reference proteome</keyword>
<gene>
    <name evidence="3" type="ORF">F4560_001456</name>
</gene>
<evidence type="ECO:0000313" key="4">
    <source>
        <dbReference type="Proteomes" id="UP000552097"/>
    </source>
</evidence>
<dbReference type="PANTHER" id="PTHR43784">
    <property type="entry name" value="GDSL-LIKE LIPASE/ACYLHYDROLASE, PUTATIVE (AFU_ORTHOLOGUE AFUA_2G00820)-RELATED"/>
    <property type="match status" value="1"/>
</dbReference>
<proteinExistence type="predicted"/>
<dbReference type="Proteomes" id="UP000552097">
    <property type="component" value="Unassembled WGS sequence"/>
</dbReference>
<dbReference type="InterPro" id="IPR013830">
    <property type="entry name" value="SGNH_hydro"/>
</dbReference>
<organism evidence="3 4">
    <name type="scientific">Saccharothrix ecbatanensis</name>
    <dbReference type="NCBI Taxonomy" id="1105145"/>
    <lineage>
        <taxon>Bacteria</taxon>
        <taxon>Bacillati</taxon>
        <taxon>Actinomycetota</taxon>
        <taxon>Actinomycetes</taxon>
        <taxon>Pseudonocardiales</taxon>
        <taxon>Pseudonocardiaceae</taxon>
        <taxon>Saccharothrix</taxon>
    </lineage>
</organism>
<keyword evidence="1" id="KW-0732">Signal</keyword>
<feature type="domain" description="SGNH hydrolase-type esterase" evidence="2">
    <location>
        <begin position="192"/>
        <end position="393"/>
    </location>
</feature>
<dbReference type="AlphaFoldDB" id="A0A7W9LZG6"/>
<dbReference type="CDD" id="cd01830">
    <property type="entry name" value="XynE_like"/>
    <property type="match status" value="1"/>
</dbReference>
<dbReference type="PROSITE" id="PS01098">
    <property type="entry name" value="LIPASE_GDSL_SER"/>
    <property type="match status" value="1"/>
</dbReference>
<dbReference type="GO" id="GO:0006629">
    <property type="term" value="P:lipid metabolic process"/>
    <property type="evidence" value="ECO:0007669"/>
    <property type="project" value="InterPro"/>
</dbReference>
<dbReference type="EMBL" id="JACHMO010000001">
    <property type="protein sequence ID" value="MBB5801688.1"/>
    <property type="molecule type" value="Genomic_DNA"/>
</dbReference>
<dbReference type="PANTHER" id="PTHR43784:SF2">
    <property type="entry name" value="GDSL-LIKE LIPASE_ACYLHYDROLASE, PUTATIVE (AFU_ORTHOLOGUE AFUA_2G00820)-RELATED"/>
    <property type="match status" value="1"/>
</dbReference>
<sequence>MRALVAALVLALLGVAPAAASPDRWVGTWSGAVTTVPASDSTAFQDQTIRQVVRTSVGGDSVRVRLSNEFGTSPLVVGETHVALRDSGARAVPSTDRLVTFGGRKAVTIPPGAPALSDPIPLRLKARVDLLVSVHLPNHTPGTTTSAFAYQQNYIAAGNVTGSADITPTSTTERWYFLSGVSVRSAAPAVVAFGDSITAGTSLNANNRWSDYLARRAPHLGVLNKGIAGNRLLHDPNPPAGSPAEGYAALFGESGLRRLDRDVLVQPGARHVIVLLGVNDIGHPGTPTAPASEKVTAADIIAGHSQLIARARERGLKVYGGTITPFRDDTFGFYSPENEATRQEVNRWIRTGGAFDAVIDFDRALRDPAAPDRLLAAFDSGDHLHPNDKGNEAMAEAIPLRLFR</sequence>